<evidence type="ECO:0000259" key="1">
    <source>
        <dbReference type="Pfam" id="PF13860"/>
    </source>
</evidence>
<organism evidence="2 3">
    <name type="scientific">Eiseniibacteriota bacterium</name>
    <dbReference type="NCBI Taxonomy" id="2212470"/>
    <lineage>
        <taxon>Bacteria</taxon>
        <taxon>Candidatus Eiseniibacteriota</taxon>
    </lineage>
</organism>
<protein>
    <recommendedName>
        <fullName evidence="1">FlgD/Vpr Ig-like domain-containing protein</fullName>
    </recommendedName>
</protein>
<dbReference type="Gene3D" id="2.60.40.4070">
    <property type="match status" value="1"/>
</dbReference>
<feature type="domain" description="FlgD/Vpr Ig-like" evidence="1">
    <location>
        <begin position="73"/>
        <end position="140"/>
    </location>
</feature>
<evidence type="ECO:0000313" key="3">
    <source>
        <dbReference type="Proteomes" id="UP000748308"/>
    </source>
</evidence>
<gene>
    <name evidence="2" type="ORF">FJY75_04995</name>
</gene>
<proteinExistence type="predicted"/>
<sequence length="154" mass="16145">MTVDLSGFAGPAQLRWAFGSDGAVTREGWYIDDVRILLDTASAAPHETAARVLRPRLLAAGPSPAPVGGAARGQEAASIAIRFALPREARVDVDLYDAAGRHVRALGGEVLGAGVRSLPWDGRDAAGRLVPAGSYFYRFAADGEALHGRVAVVR</sequence>
<name>A0A937XB90_UNCEI</name>
<reference evidence="2" key="1">
    <citation type="submission" date="2019-03" db="EMBL/GenBank/DDBJ databases">
        <title>Lake Tanganyika Metagenome-Assembled Genomes (MAGs).</title>
        <authorList>
            <person name="Tran P."/>
        </authorList>
    </citation>
    <scope>NUCLEOTIDE SEQUENCE</scope>
    <source>
        <strain evidence="2">M_DeepCast_400m_m2_100</strain>
    </source>
</reference>
<dbReference type="Proteomes" id="UP000748308">
    <property type="component" value="Unassembled WGS sequence"/>
</dbReference>
<accession>A0A937XB90</accession>
<dbReference type="Pfam" id="PF13860">
    <property type="entry name" value="FlgD_ig"/>
    <property type="match status" value="1"/>
</dbReference>
<comment type="caution">
    <text evidence="2">The sequence shown here is derived from an EMBL/GenBank/DDBJ whole genome shotgun (WGS) entry which is preliminary data.</text>
</comment>
<evidence type="ECO:0000313" key="2">
    <source>
        <dbReference type="EMBL" id="MBM3317187.1"/>
    </source>
</evidence>
<dbReference type="AlphaFoldDB" id="A0A937XB90"/>
<dbReference type="EMBL" id="VGIY01000087">
    <property type="protein sequence ID" value="MBM3317187.1"/>
    <property type="molecule type" value="Genomic_DNA"/>
</dbReference>
<dbReference type="InterPro" id="IPR025965">
    <property type="entry name" value="FlgD/Vpr_Ig-like"/>
</dbReference>